<keyword evidence="2" id="KW-0378">Hydrolase</keyword>
<protein>
    <recommendedName>
        <fullName evidence="3">Beta-lactamase-related domain-containing protein</fullName>
    </recommendedName>
</protein>
<dbReference type="RefSeq" id="XP_064707621.1">
    <property type="nucleotide sequence ID" value="XM_064856445.1"/>
</dbReference>
<sequence length="366" mass="40314">MAFKEQLELATSPGPTQIPGAVVIAADRSGNIIDFQAIGVTSVDPDIAKPMTEDTTFWIASCTKLITSIAALQCVERGQLTLDDDVSTILHQLKTPDILVGFDEQTGQPILKKAQEHITLRQLLTHSSGNVIELFSAEVKKWREWAKPTYDEDEGEVDGREGQWGVRLGEYMKRYIFGPLDMTSTGFRPSENEKIRNNLSATTVRTPKGGLRAGKPFLTGTPKDDLGGGGLYSSATDYIKVLISILKNDEKLLKRETVDLMFTPQLPDPKYLEAVVNDQRTGVFYRSGVDGQRWNYGLGGLLNMEDAEGVCKKGTMSWGGLPNLFWWIDPASGTCGMYASQLLPPGDAISRQLAVDFRRSIVKGSY</sequence>
<dbReference type="AlphaFoldDB" id="A0AAV9NDH1"/>
<feature type="domain" description="Beta-lactamase-related" evidence="3">
    <location>
        <begin position="17"/>
        <end position="350"/>
    </location>
</feature>
<dbReference type="GeneID" id="89981076"/>
<evidence type="ECO:0000256" key="2">
    <source>
        <dbReference type="ARBA" id="ARBA00022801"/>
    </source>
</evidence>
<evidence type="ECO:0000313" key="4">
    <source>
        <dbReference type="EMBL" id="KAK5055190.1"/>
    </source>
</evidence>
<evidence type="ECO:0000259" key="3">
    <source>
        <dbReference type="Pfam" id="PF00144"/>
    </source>
</evidence>
<keyword evidence="5" id="KW-1185">Reference proteome</keyword>
<organism evidence="4 5">
    <name type="scientific">Exophiala bonariae</name>
    <dbReference type="NCBI Taxonomy" id="1690606"/>
    <lineage>
        <taxon>Eukaryota</taxon>
        <taxon>Fungi</taxon>
        <taxon>Dikarya</taxon>
        <taxon>Ascomycota</taxon>
        <taxon>Pezizomycotina</taxon>
        <taxon>Eurotiomycetes</taxon>
        <taxon>Chaetothyriomycetidae</taxon>
        <taxon>Chaetothyriales</taxon>
        <taxon>Herpotrichiellaceae</taxon>
        <taxon>Exophiala</taxon>
    </lineage>
</organism>
<dbReference type="PANTHER" id="PTHR43283:SF17">
    <property type="entry name" value="(LOVD), PUTATIVE (AFU_ORTHOLOGUE AFUA_5G00920)-RELATED"/>
    <property type="match status" value="1"/>
</dbReference>
<reference evidence="4 5" key="1">
    <citation type="submission" date="2023-08" db="EMBL/GenBank/DDBJ databases">
        <title>Black Yeasts Isolated from many extreme environments.</title>
        <authorList>
            <person name="Coleine C."/>
            <person name="Stajich J.E."/>
            <person name="Selbmann L."/>
        </authorList>
    </citation>
    <scope>NUCLEOTIDE SEQUENCE [LARGE SCALE GENOMIC DNA]</scope>
    <source>
        <strain evidence="4 5">CCFEE 5792</strain>
    </source>
</reference>
<dbReference type="Gene3D" id="3.40.710.10">
    <property type="entry name" value="DD-peptidase/beta-lactamase superfamily"/>
    <property type="match status" value="2"/>
</dbReference>
<dbReference type="GO" id="GO:0016787">
    <property type="term" value="F:hydrolase activity"/>
    <property type="evidence" value="ECO:0007669"/>
    <property type="project" value="UniProtKB-KW"/>
</dbReference>
<proteinExistence type="inferred from homology"/>
<dbReference type="Proteomes" id="UP001358417">
    <property type="component" value="Unassembled WGS sequence"/>
</dbReference>
<dbReference type="Pfam" id="PF00144">
    <property type="entry name" value="Beta-lactamase"/>
    <property type="match status" value="1"/>
</dbReference>
<comment type="caution">
    <text evidence="4">The sequence shown here is derived from an EMBL/GenBank/DDBJ whole genome shotgun (WGS) entry which is preliminary data.</text>
</comment>
<dbReference type="InterPro" id="IPR012338">
    <property type="entry name" value="Beta-lactam/transpept-like"/>
</dbReference>
<accession>A0AAV9NDH1</accession>
<comment type="similarity">
    <text evidence="1">Belongs to the class-A beta-lactamase family.</text>
</comment>
<dbReference type="InterPro" id="IPR001466">
    <property type="entry name" value="Beta-lactam-related"/>
</dbReference>
<dbReference type="PANTHER" id="PTHR43283">
    <property type="entry name" value="BETA-LACTAMASE-RELATED"/>
    <property type="match status" value="1"/>
</dbReference>
<gene>
    <name evidence="4" type="ORF">LTR84_012939</name>
</gene>
<dbReference type="SUPFAM" id="SSF56601">
    <property type="entry name" value="beta-lactamase/transpeptidase-like"/>
    <property type="match status" value="1"/>
</dbReference>
<dbReference type="EMBL" id="JAVRRD010000009">
    <property type="protein sequence ID" value="KAK5055190.1"/>
    <property type="molecule type" value="Genomic_DNA"/>
</dbReference>
<evidence type="ECO:0000256" key="1">
    <source>
        <dbReference type="ARBA" id="ARBA00009009"/>
    </source>
</evidence>
<dbReference type="InterPro" id="IPR050789">
    <property type="entry name" value="Diverse_Enzym_Activities"/>
</dbReference>
<evidence type="ECO:0000313" key="5">
    <source>
        <dbReference type="Proteomes" id="UP001358417"/>
    </source>
</evidence>
<name>A0AAV9NDH1_9EURO</name>